<accession>A0A978UN23</accession>
<evidence type="ECO:0000313" key="8">
    <source>
        <dbReference type="Proteomes" id="UP000813462"/>
    </source>
</evidence>
<dbReference type="InterPro" id="IPR032675">
    <property type="entry name" value="LRR_dom_sf"/>
</dbReference>
<dbReference type="SMART" id="SM00365">
    <property type="entry name" value="LRR_SD22"/>
    <property type="match status" value="8"/>
</dbReference>
<evidence type="ECO:0000256" key="3">
    <source>
        <dbReference type="ARBA" id="ARBA00022692"/>
    </source>
</evidence>
<reference evidence="7" key="1">
    <citation type="journal article" date="2021" name="Front. Plant Sci.">
        <title>Chromosome-Scale Genome Assembly for Chinese Sour Jujube and Insights Into Its Genome Evolution and Domestication Signature.</title>
        <authorList>
            <person name="Shen L.-Y."/>
            <person name="Luo H."/>
            <person name="Wang X.-L."/>
            <person name="Wang X.-M."/>
            <person name="Qiu X.-J."/>
            <person name="Liu H."/>
            <person name="Zhou S.-S."/>
            <person name="Jia K.-H."/>
            <person name="Nie S."/>
            <person name="Bao Y.-T."/>
            <person name="Zhang R.-G."/>
            <person name="Yun Q.-Z."/>
            <person name="Chai Y.-H."/>
            <person name="Lu J.-Y."/>
            <person name="Li Y."/>
            <person name="Zhao S.-W."/>
            <person name="Mao J.-F."/>
            <person name="Jia S.-G."/>
            <person name="Mao Y.-M."/>
        </authorList>
    </citation>
    <scope>NUCLEOTIDE SEQUENCE</scope>
    <source>
        <strain evidence="7">AT0</strain>
        <tissue evidence="7">Leaf</tissue>
    </source>
</reference>
<evidence type="ECO:0000313" key="7">
    <source>
        <dbReference type="EMBL" id="KAH7516225.1"/>
    </source>
</evidence>
<dbReference type="Proteomes" id="UP000813462">
    <property type="component" value="Unassembled WGS sequence"/>
</dbReference>
<comment type="subcellular location">
    <subcellularLocation>
        <location evidence="1">Membrane</location>
        <topology evidence="1">Single-pass type I membrane protein</topology>
    </subcellularLocation>
</comment>
<evidence type="ECO:0000256" key="4">
    <source>
        <dbReference type="ARBA" id="ARBA00022737"/>
    </source>
</evidence>
<keyword evidence="6" id="KW-0472">Membrane</keyword>
<gene>
    <name evidence="7" type="ORF">FEM48_Zijuj10G0112700</name>
</gene>
<dbReference type="EMBL" id="JAEACU010000010">
    <property type="protein sequence ID" value="KAH7516225.1"/>
    <property type="molecule type" value="Genomic_DNA"/>
</dbReference>
<keyword evidence="2" id="KW-0433">Leucine-rich repeat</keyword>
<dbReference type="PANTHER" id="PTHR48006:SF92">
    <property type="entry name" value="LRR RECEPTOR-LIKE SERINE_THREONINE-PROTEIN KINASE GSO1"/>
    <property type="match status" value="1"/>
</dbReference>
<proteinExistence type="predicted"/>
<evidence type="ECO:0000256" key="2">
    <source>
        <dbReference type="ARBA" id="ARBA00022614"/>
    </source>
</evidence>
<evidence type="ECO:0000256" key="6">
    <source>
        <dbReference type="ARBA" id="ARBA00023136"/>
    </source>
</evidence>
<dbReference type="InterPro" id="IPR001611">
    <property type="entry name" value="Leu-rich_rpt"/>
</dbReference>
<organism evidence="7 8">
    <name type="scientific">Ziziphus jujuba var. spinosa</name>
    <dbReference type="NCBI Taxonomy" id="714518"/>
    <lineage>
        <taxon>Eukaryota</taxon>
        <taxon>Viridiplantae</taxon>
        <taxon>Streptophyta</taxon>
        <taxon>Embryophyta</taxon>
        <taxon>Tracheophyta</taxon>
        <taxon>Spermatophyta</taxon>
        <taxon>Magnoliopsida</taxon>
        <taxon>eudicotyledons</taxon>
        <taxon>Gunneridae</taxon>
        <taxon>Pentapetalae</taxon>
        <taxon>rosids</taxon>
        <taxon>fabids</taxon>
        <taxon>Rosales</taxon>
        <taxon>Rhamnaceae</taxon>
        <taxon>Paliureae</taxon>
        <taxon>Ziziphus</taxon>
    </lineage>
</organism>
<evidence type="ECO:0000256" key="1">
    <source>
        <dbReference type="ARBA" id="ARBA00004479"/>
    </source>
</evidence>
<dbReference type="GO" id="GO:0016020">
    <property type="term" value="C:membrane"/>
    <property type="evidence" value="ECO:0007669"/>
    <property type="project" value="UniProtKB-SubCell"/>
</dbReference>
<keyword evidence="3" id="KW-0812">Transmembrane</keyword>
<dbReference type="SMART" id="SM00369">
    <property type="entry name" value="LRR_TYP"/>
    <property type="match status" value="10"/>
</dbReference>
<sequence length="817" mass="89906">MIMAAFISISIFSIVVAVSFWVTFLFCSCAAAELPKREAKALLQSGWWRHEYLNFTTTTPCNLSGITCNLAGSITHISLHNNLENKKLGRFLNHSSFPNLVGLDLAGAGLVGTIPPEIGSLSNLIHLDLSDNQLTAPGAVIDPSPKFPLGRTPAHLAFVNGQQGIFGFLAESSLTGYLLSLTVNELKKDGAAENFGTTRFPIATQATDRIFLMFRMQPFEKRQLSDLGIDEFGLSDEHALSLPAAKTSKAGPSYGQVHAAAVHIQKKYRGWKKRKEFLIIRQRIFKIEVVESKFFLFFKILQRSYFNIKDKWRHEYLNSTTTTACNLPGITCNLAGSIIHTSLHNYSLENKKLGRFLNRSSFQNLVSLDLSEAGLVGTIPPKIGSLSNLIHLDLSENQLTGQLPLSLLNLSQLELLDISYNGIHGSIPSDLGNLNNLVSLNLNSNSFYGPIPSSIGHLINLTDFQIHRNQINGQLPSSIGHLINLTHFDIHSNQINDQLPSSLTNLTHLAEFDASDNEIFSNHISGSIPSQIWNLTNLTHLDLGNNELIGQLPPLLGQLTDLLRLYLDFNLINGSIPVSIGQLVNLTLLRLNGNMLNGPLPKTLVHLSNLTELNFGTNNINGSIPLEIENLKNLEKLVLEDNKLTGPLPFSLCNLTNLQSLSLSFNKLSGFLPSRIGNLKNLTSLQLRSNNLVGPIALTLGSLKSIGDIDLSSNHFNGSIPMEICNLSRLRLLDLNHNSIVGEIPSRLSNLKNLTTLNLAYNNINGSIPTSILRRFKNNSLNLDGNKELYGNFVGLSSCVRQLMNPTSPSRLDHEQN</sequence>
<dbReference type="Pfam" id="PF00560">
    <property type="entry name" value="LRR_1"/>
    <property type="match status" value="9"/>
</dbReference>
<comment type="caution">
    <text evidence="7">The sequence shown here is derived from an EMBL/GenBank/DDBJ whole genome shotgun (WGS) entry which is preliminary data.</text>
</comment>
<evidence type="ECO:0000256" key="5">
    <source>
        <dbReference type="ARBA" id="ARBA00022989"/>
    </source>
</evidence>
<dbReference type="FunFam" id="3.80.10.10:FF:000095">
    <property type="entry name" value="LRR receptor-like serine/threonine-protein kinase GSO1"/>
    <property type="match status" value="2"/>
</dbReference>
<name>A0A978UN23_ZIZJJ</name>
<dbReference type="PRINTS" id="PR00019">
    <property type="entry name" value="LEURICHRPT"/>
</dbReference>
<dbReference type="PANTHER" id="PTHR48006">
    <property type="entry name" value="LEUCINE-RICH REPEAT-CONTAINING PROTEIN DDB_G0281931-RELATED"/>
    <property type="match status" value="1"/>
</dbReference>
<keyword evidence="5" id="KW-1133">Transmembrane helix</keyword>
<evidence type="ECO:0008006" key="9">
    <source>
        <dbReference type="Google" id="ProtNLM"/>
    </source>
</evidence>
<dbReference type="Pfam" id="PF13855">
    <property type="entry name" value="LRR_8"/>
    <property type="match status" value="1"/>
</dbReference>
<dbReference type="PROSITE" id="PS51450">
    <property type="entry name" value="LRR"/>
    <property type="match status" value="2"/>
</dbReference>
<dbReference type="PROSITE" id="PS50096">
    <property type="entry name" value="IQ"/>
    <property type="match status" value="1"/>
</dbReference>
<keyword evidence="4" id="KW-0677">Repeat</keyword>
<dbReference type="AlphaFoldDB" id="A0A978UN23"/>
<dbReference type="Gene3D" id="3.80.10.10">
    <property type="entry name" value="Ribonuclease Inhibitor"/>
    <property type="match status" value="3"/>
</dbReference>
<dbReference type="SUPFAM" id="SSF52058">
    <property type="entry name" value="L domain-like"/>
    <property type="match status" value="2"/>
</dbReference>
<dbReference type="InterPro" id="IPR003591">
    <property type="entry name" value="Leu-rich_rpt_typical-subtyp"/>
</dbReference>
<dbReference type="SUPFAM" id="SSF52047">
    <property type="entry name" value="RNI-like"/>
    <property type="match status" value="1"/>
</dbReference>
<protein>
    <recommendedName>
        <fullName evidence="9">Leucine-rich repeat-containing N-terminal plant-type domain-containing protein</fullName>
    </recommendedName>
</protein>
<dbReference type="InterPro" id="IPR051824">
    <property type="entry name" value="LRR_Rcpt-Like_S/T_Kinase"/>
</dbReference>